<dbReference type="HOGENOM" id="CLU_2846022_0_0_3"/>
<dbReference type="InterPro" id="IPR000198">
    <property type="entry name" value="RhoGAP_dom"/>
</dbReference>
<dbReference type="GO" id="GO:0007165">
    <property type="term" value="P:signal transduction"/>
    <property type="evidence" value="ECO:0007669"/>
    <property type="project" value="InterPro"/>
</dbReference>
<organism evidence="2 3">
    <name type="scientific">Planktothrix agardhii (strain NIVA-CYA 126/8)</name>
    <dbReference type="NCBI Taxonomy" id="388467"/>
    <lineage>
        <taxon>Bacteria</taxon>
        <taxon>Bacillati</taxon>
        <taxon>Cyanobacteriota</taxon>
        <taxon>Cyanophyceae</taxon>
        <taxon>Oscillatoriophycideae</taxon>
        <taxon>Oscillatoriales</taxon>
        <taxon>Microcoleaceae</taxon>
        <taxon>Planktothrix</taxon>
    </lineage>
</organism>
<accession>A0A073CKA6</accession>
<evidence type="ECO:0000259" key="1">
    <source>
        <dbReference type="PROSITE" id="PS50238"/>
    </source>
</evidence>
<feature type="domain" description="Rho-GAP" evidence="1">
    <location>
        <begin position="1"/>
        <end position="65"/>
    </location>
</feature>
<evidence type="ECO:0000313" key="3">
    <source>
        <dbReference type="Proteomes" id="UP000027395"/>
    </source>
</evidence>
<evidence type="ECO:0000313" key="2">
    <source>
        <dbReference type="EMBL" id="KEI68601.1"/>
    </source>
</evidence>
<dbReference type="PROSITE" id="PS50238">
    <property type="entry name" value="RHOGAP"/>
    <property type="match status" value="1"/>
</dbReference>
<proteinExistence type="predicted"/>
<reference evidence="2 3" key="1">
    <citation type="journal article" date="2014" name="Appl. Environ. Microbiol.">
        <title>Elucidation of insertion elements encoded on plasmids and in vitro construction of shuttle vectors from the toxic cyanobacterium Planktothrix.</title>
        <authorList>
            <person name="Christiansen G."/>
            <person name="Goesmann A."/>
            <person name="Kurmayer R."/>
        </authorList>
    </citation>
    <scope>NUCLEOTIDE SEQUENCE [LARGE SCALE GENOMIC DNA]</scope>
    <source>
        <strain evidence="2 3">NIVA-CYA 126/8</strain>
    </source>
</reference>
<protein>
    <submittedName>
        <fullName evidence="2">Putative RhoGAP</fullName>
    </submittedName>
</protein>
<dbReference type="Proteomes" id="UP000027395">
    <property type="component" value="Chromosome"/>
</dbReference>
<name>A0A073CKA6_PLAA1</name>
<gene>
    <name evidence="2" type="ORF">A19Y_3866</name>
</gene>
<dbReference type="STRING" id="388467.A19Y_3866"/>
<dbReference type="PATRIC" id="fig|388467.6.peg.3813"/>
<dbReference type="AlphaFoldDB" id="A0A073CKA6"/>
<keyword evidence="3" id="KW-1185">Reference proteome</keyword>
<dbReference type="EMBL" id="CM002803">
    <property type="protein sequence ID" value="KEI68601.1"/>
    <property type="molecule type" value="Genomic_DNA"/>
</dbReference>
<sequence length="65" mass="7767">MYDRGLTREKIIKLFQIIDRMMTLPNPLQESLDFKIQQFEEERTISCNNSFSLTKVRVIFAPKLM</sequence>